<gene>
    <name evidence="1" type="ORF">SAMN05660865_00939</name>
</gene>
<reference evidence="2" key="1">
    <citation type="submission" date="2016-10" db="EMBL/GenBank/DDBJ databases">
        <authorList>
            <person name="Varghese N."/>
            <person name="Submissions S."/>
        </authorList>
    </citation>
    <scope>NUCLEOTIDE SEQUENCE [LARGE SCALE GENOMIC DNA]</scope>
    <source>
        <strain evidence="2">DSM 5463</strain>
    </source>
</reference>
<dbReference type="AlphaFoldDB" id="A0A1H5UPT0"/>
<proteinExistence type="predicted"/>
<dbReference type="Proteomes" id="UP000242850">
    <property type="component" value="Unassembled WGS sequence"/>
</dbReference>
<evidence type="ECO:0000313" key="2">
    <source>
        <dbReference type="Proteomes" id="UP000242850"/>
    </source>
</evidence>
<dbReference type="OrthoDB" id="1738242at2"/>
<keyword evidence="2" id="KW-1185">Reference proteome</keyword>
<dbReference type="EMBL" id="FNUK01000010">
    <property type="protein sequence ID" value="SEF76197.1"/>
    <property type="molecule type" value="Genomic_DNA"/>
</dbReference>
<sequence>MIQIDDAGSGSLVGGTLIGIIRTSTLEYYYDIIPIKYFQYPHFQEKKFEDYCIKIVENGIKKLNINKNEEINICRGYIFNKTRNYLTNKGFKIFNTKITDPLQSLVENTFKEYIINLGVPQDYINYTRYPFHFHKLLRWVLADPKNRIKLCKTGWNSWQKYINNIKIEKHTDYIFNGNFVCLKCGNKINPPSKIKVLKFYTNKEYLIYLHYNCHSFQ</sequence>
<accession>A0A1H5UPT0</accession>
<organism evidence="1 2">
    <name type="scientific">Caloramator fervidus</name>
    <dbReference type="NCBI Taxonomy" id="29344"/>
    <lineage>
        <taxon>Bacteria</taxon>
        <taxon>Bacillati</taxon>
        <taxon>Bacillota</taxon>
        <taxon>Clostridia</taxon>
        <taxon>Eubacteriales</taxon>
        <taxon>Clostridiaceae</taxon>
        <taxon>Caloramator</taxon>
    </lineage>
</organism>
<evidence type="ECO:0000313" key="1">
    <source>
        <dbReference type="EMBL" id="SEF76197.1"/>
    </source>
</evidence>
<protein>
    <submittedName>
        <fullName evidence="1">Uncharacterized protein</fullName>
    </submittedName>
</protein>
<dbReference type="RefSeq" id="WP_103895919.1">
    <property type="nucleotide sequence ID" value="NZ_FNUK01000010.1"/>
</dbReference>
<name>A0A1H5UPT0_9CLOT</name>